<sequence length="80" mass="8798">MENNFNHIAKSISPLDGSSNNVPQVVITVHYPVLHLHGPRLIFNPSLRPGSDVDGKENVDGDGIENVDEGICEVIVKFYE</sequence>
<evidence type="ECO:0000313" key="2">
    <source>
        <dbReference type="Proteomes" id="UP001151760"/>
    </source>
</evidence>
<comment type="caution">
    <text evidence="1">The sequence shown here is derived from an EMBL/GenBank/DDBJ whole genome shotgun (WGS) entry which is preliminary data.</text>
</comment>
<reference evidence="1" key="1">
    <citation type="journal article" date="2022" name="Int. J. Mol. Sci.">
        <title>Draft Genome of Tanacetum Coccineum: Genomic Comparison of Closely Related Tanacetum-Family Plants.</title>
        <authorList>
            <person name="Yamashiro T."/>
            <person name="Shiraishi A."/>
            <person name="Nakayama K."/>
            <person name="Satake H."/>
        </authorList>
    </citation>
    <scope>NUCLEOTIDE SEQUENCE</scope>
</reference>
<reference evidence="1" key="2">
    <citation type="submission" date="2022-01" db="EMBL/GenBank/DDBJ databases">
        <authorList>
            <person name="Yamashiro T."/>
            <person name="Shiraishi A."/>
            <person name="Satake H."/>
            <person name="Nakayama K."/>
        </authorList>
    </citation>
    <scope>NUCLEOTIDE SEQUENCE</scope>
</reference>
<proteinExistence type="predicted"/>
<evidence type="ECO:0000313" key="1">
    <source>
        <dbReference type="EMBL" id="GJT92481.1"/>
    </source>
</evidence>
<dbReference type="Proteomes" id="UP001151760">
    <property type="component" value="Unassembled WGS sequence"/>
</dbReference>
<dbReference type="EMBL" id="BQNB010020113">
    <property type="protein sequence ID" value="GJT92481.1"/>
    <property type="molecule type" value="Genomic_DNA"/>
</dbReference>
<accession>A0ABQ5HXD8</accession>
<keyword evidence="2" id="KW-1185">Reference proteome</keyword>
<gene>
    <name evidence="1" type="ORF">Tco_1081326</name>
</gene>
<protein>
    <submittedName>
        <fullName evidence="1">Uncharacterized protein</fullName>
    </submittedName>
</protein>
<organism evidence="1 2">
    <name type="scientific">Tanacetum coccineum</name>
    <dbReference type="NCBI Taxonomy" id="301880"/>
    <lineage>
        <taxon>Eukaryota</taxon>
        <taxon>Viridiplantae</taxon>
        <taxon>Streptophyta</taxon>
        <taxon>Embryophyta</taxon>
        <taxon>Tracheophyta</taxon>
        <taxon>Spermatophyta</taxon>
        <taxon>Magnoliopsida</taxon>
        <taxon>eudicotyledons</taxon>
        <taxon>Gunneridae</taxon>
        <taxon>Pentapetalae</taxon>
        <taxon>asterids</taxon>
        <taxon>campanulids</taxon>
        <taxon>Asterales</taxon>
        <taxon>Asteraceae</taxon>
        <taxon>Asteroideae</taxon>
        <taxon>Anthemideae</taxon>
        <taxon>Anthemidinae</taxon>
        <taxon>Tanacetum</taxon>
    </lineage>
</organism>
<name>A0ABQ5HXD8_9ASTR</name>